<evidence type="ECO:0000313" key="1">
    <source>
        <dbReference type="EMBL" id="KAK0612324.1"/>
    </source>
</evidence>
<protein>
    <submittedName>
        <fullName evidence="1">Uncharacterized protein</fullName>
    </submittedName>
</protein>
<name>A0AA39W4S0_9PEZI</name>
<dbReference type="Proteomes" id="UP001174934">
    <property type="component" value="Unassembled WGS sequence"/>
</dbReference>
<gene>
    <name evidence="1" type="ORF">B0T17DRAFT_620533</name>
</gene>
<evidence type="ECO:0000313" key="2">
    <source>
        <dbReference type="Proteomes" id="UP001174934"/>
    </source>
</evidence>
<organism evidence="1 2">
    <name type="scientific">Bombardia bombarda</name>
    <dbReference type="NCBI Taxonomy" id="252184"/>
    <lineage>
        <taxon>Eukaryota</taxon>
        <taxon>Fungi</taxon>
        <taxon>Dikarya</taxon>
        <taxon>Ascomycota</taxon>
        <taxon>Pezizomycotina</taxon>
        <taxon>Sordariomycetes</taxon>
        <taxon>Sordariomycetidae</taxon>
        <taxon>Sordariales</taxon>
        <taxon>Lasiosphaeriaceae</taxon>
        <taxon>Bombardia</taxon>
    </lineage>
</organism>
<accession>A0AA39W4S0</accession>
<dbReference type="EMBL" id="JAULSR010000009">
    <property type="protein sequence ID" value="KAK0612324.1"/>
    <property type="molecule type" value="Genomic_DNA"/>
</dbReference>
<comment type="caution">
    <text evidence="1">The sequence shown here is derived from an EMBL/GenBank/DDBJ whole genome shotgun (WGS) entry which is preliminary data.</text>
</comment>
<reference evidence="1" key="1">
    <citation type="submission" date="2023-06" db="EMBL/GenBank/DDBJ databases">
        <title>Genome-scale phylogeny and comparative genomics of the fungal order Sordariales.</title>
        <authorList>
            <consortium name="Lawrence Berkeley National Laboratory"/>
            <person name="Hensen N."/>
            <person name="Bonometti L."/>
            <person name="Westerberg I."/>
            <person name="Brannstrom I.O."/>
            <person name="Guillou S."/>
            <person name="Cros-Aarteil S."/>
            <person name="Calhoun S."/>
            <person name="Haridas S."/>
            <person name="Kuo A."/>
            <person name="Mondo S."/>
            <person name="Pangilinan J."/>
            <person name="Riley R."/>
            <person name="LaButti K."/>
            <person name="Andreopoulos B."/>
            <person name="Lipzen A."/>
            <person name="Chen C."/>
            <person name="Yanf M."/>
            <person name="Daum C."/>
            <person name="Ng V."/>
            <person name="Clum A."/>
            <person name="Steindorff A."/>
            <person name="Ohm R."/>
            <person name="Martin F."/>
            <person name="Silar P."/>
            <person name="Natvig D."/>
            <person name="Lalanne C."/>
            <person name="Gautier V."/>
            <person name="Ament-velasquez S.L."/>
            <person name="Kruys A."/>
            <person name="Hutchinson M.I."/>
            <person name="Powell A.J."/>
            <person name="Barry K."/>
            <person name="Miller A.N."/>
            <person name="Grigoriev I.V."/>
            <person name="Debuchy R."/>
            <person name="Gladieux P."/>
            <person name="Thoren M.H."/>
            <person name="Johannesson H."/>
        </authorList>
    </citation>
    <scope>NUCLEOTIDE SEQUENCE</scope>
    <source>
        <strain evidence="1">SMH3391-2</strain>
    </source>
</reference>
<proteinExistence type="predicted"/>
<sequence>MNETHLADRLKAQERGLAQSPTACSRLLDLDDLDARLRQVSSDNSFSLRLNPQTIERLEPSTPPFDPEVERTRYEIDLIKDVFGNPDQYSDMLRGVEAA</sequence>
<dbReference type="AlphaFoldDB" id="A0AA39W4S0"/>
<keyword evidence="2" id="KW-1185">Reference proteome</keyword>